<dbReference type="InterPro" id="IPR036047">
    <property type="entry name" value="F-box-like_dom_sf"/>
</dbReference>
<sequence length="453" mass="51109">MFLLDWFYGLLALLGLRRKVEQPPISRTVIWQDLTPELLNLVFLRLPTRADRARFPAVCRQWLSSIQKCQQPPLSPMPWIVHPGGNIIRFPHGKIFHLPENTCYHNSCGQWLLLSRNDDSCFLMNPFTKATVPLPSLSSYITYDEHVEIVNDHIIPDHEMDTWMDIKDLNDVSVITLIVCSTNLIAAIVAICGLGTIALCRPGASAWSVSAHDRNRWLSDMVFFQGKLYTVDARTGDLFSVDIVDGLDNDVPRMCRIERIIEGAPIPPRSLLNQTIYLLESHGTILMVCRTMSSKVYTVCMSGSIDNRMSHPAGSSEFNVFVADLKLFFWADVSSLGNEVALFIGRGCSTAVRVSPHDLSRDCIFFLDDYIEHSLNKTTTHCGLYDMKDGKIYSPLWMVSWKSGSVPATWLFSPGKKDELQTGEHLQELEPGDENPVARLRMGRRAHLKPCGQ</sequence>
<name>A0A5J9WR65_9POAL</name>
<feature type="domain" description="KIB1-4 beta-propeller" evidence="3">
    <location>
        <begin position="97"/>
        <end position="386"/>
    </location>
</feature>
<evidence type="ECO:0000259" key="2">
    <source>
        <dbReference type="Pfam" id="PF00646"/>
    </source>
</evidence>
<evidence type="ECO:0000259" key="3">
    <source>
        <dbReference type="Pfam" id="PF03478"/>
    </source>
</evidence>
<feature type="chain" id="PRO_5023861300" evidence="1">
    <location>
        <begin position="23"/>
        <end position="453"/>
    </location>
</feature>
<dbReference type="AlphaFoldDB" id="A0A5J9WR65"/>
<protein>
    <submittedName>
        <fullName evidence="4">Uncharacterized protein</fullName>
    </submittedName>
</protein>
<evidence type="ECO:0000256" key="1">
    <source>
        <dbReference type="SAM" id="SignalP"/>
    </source>
</evidence>
<dbReference type="Gramene" id="TVU50638">
    <property type="protein sequence ID" value="TVU50638"/>
    <property type="gene ID" value="EJB05_02017"/>
</dbReference>
<dbReference type="InterPro" id="IPR001810">
    <property type="entry name" value="F-box_dom"/>
</dbReference>
<feature type="signal peptide" evidence="1">
    <location>
        <begin position="1"/>
        <end position="22"/>
    </location>
</feature>
<accession>A0A5J9WR65</accession>
<dbReference type="SUPFAM" id="SSF81383">
    <property type="entry name" value="F-box domain"/>
    <property type="match status" value="1"/>
</dbReference>
<feature type="non-terminal residue" evidence="4">
    <location>
        <position position="1"/>
    </location>
</feature>
<evidence type="ECO:0000313" key="4">
    <source>
        <dbReference type="EMBL" id="TVU50638.1"/>
    </source>
</evidence>
<keyword evidence="5" id="KW-1185">Reference proteome</keyword>
<evidence type="ECO:0000313" key="5">
    <source>
        <dbReference type="Proteomes" id="UP000324897"/>
    </source>
</evidence>
<dbReference type="Gene3D" id="1.20.1280.50">
    <property type="match status" value="1"/>
</dbReference>
<dbReference type="Pfam" id="PF00646">
    <property type="entry name" value="F-box"/>
    <property type="match status" value="1"/>
</dbReference>
<feature type="domain" description="F-box" evidence="2">
    <location>
        <begin position="31"/>
        <end position="69"/>
    </location>
</feature>
<reference evidence="4 5" key="1">
    <citation type="journal article" date="2019" name="Sci. Rep.">
        <title>A high-quality genome of Eragrostis curvula grass provides insights into Poaceae evolution and supports new strategies to enhance forage quality.</title>
        <authorList>
            <person name="Carballo J."/>
            <person name="Santos B.A.C.M."/>
            <person name="Zappacosta D."/>
            <person name="Garbus I."/>
            <person name="Selva J.P."/>
            <person name="Gallo C.A."/>
            <person name="Diaz A."/>
            <person name="Albertini E."/>
            <person name="Caccamo M."/>
            <person name="Echenique V."/>
        </authorList>
    </citation>
    <scope>NUCLEOTIDE SEQUENCE [LARGE SCALE GENOMIC DNA]</scope>
    <source>
        <strain evidence="5">cv. Victoria</strain>
        <tissue evidence="4">Leaf</tissue>
    </source>
</reference>
<dbReference type="Pfam" id="PF03478">
    <property type="entry name" value="Beta-prop_KIB1-4"/>
    <property type="match status" value="1"/>
</dbReference>
<dbReference type="OrthoDB" id="583626at2759"/>
<gene>
    <name evidence="4" type="ORF">EJB05_02017</name>
</gene>
<keyword evidence="1" id="KW-0732">Signal</keyword>
<proteinExistence type="predicted"/>
<dbReference type="Proteomes" id="UP000324897">
    <property type="component" value="Chromosome 6"/>
</dbReference>
<dbReference type="PANTHER" id="PTHR33110">
    <property type="entry name" value="F-BOX/KELCH-REPEAT PROTEIN-RELATED"/>
    <property type="match status" value="1"/>
</dbReference>
<organism evidence="4 5">
    <name type="scientific">Eragrostis curvula</name>
    <name type="common">weeping love grass</name>
    <dbReference type="NCBI Taxonomy" id="38414"/>
    <lineage>
        <taxon>Eukaryota</taxon>
        <taxon>Viridiplantae</taxon>
        <taxon>Streptophyta</taxon>
        <taxon>Embryophyta</taxon>
        <taxon>Tracheophyta</taxon>
        <taxon>Spermatophyta</taxon>
        <taxon>Magnoliopsida</taxon>
        <taxon>Liliopsida</taxon>
        <taxon>Poales</taxon>
        <taxon>Poaceae</taxon>
        <taxon>PACMAD clade</taxon>
        <taxon>Chloridoideae</taxon>
        <taxon>Eragrostideae</taxon>
        <taxon>Eragrostidinae</taxon>
        <taxon>Eragrostis</taxon>
    </lineage>
</organism>
<comment type="caution">
    <text evidence="4">The sequence shown here is derived from an EMBL/GenBank/DDBJ whole genome shotgun (WGS) entry which is preliminary data.</text>
</comment>
<dbReference type="PANTHER" id="PTHR33110:SF43">
    <property type="entry name" value="F-BOX DOMAIN-CONTAINING PROTEIN"/>
    <property type="match status" value="1"/>
</dbReference>
<dbReference type="InterPro" id="IPR005174">
    <property type="entry name" value="KIB1-4_b-propeller"/>
</dbReference>
<dbReference type="EMBL" id="RWGY01000002">
    <property type="protein sequence ID" value="TVU50638.1"/>
    <property type="molecule type" value="Genomic_DNA"/>
</dbReference>